<dbReference type="Proteomes" id="UP000215059">
    <property type="component" value="Unassembled WGS sequence"/>
</dbReference>
<proteinExistence type="predicted"/>
<evidence type="ECO:0000313" key="2">
    <source>
        <dbReference type="Proteomes" id="UP000215059"/>
    </source>
</evidence>
<sequence>MMNRNMMGRSSSMMGKIWPMVAAAGVGFAAYQMFSKRDASMKDMLPIATGMMGMSGGESMAGMPKMH</sequence>
<reference evidence="1 2" key="1">
    <citation type="submission" date="2017-07" db="EMBL/GenBank/DDBJ databases">
        <title>Fictibacillus sp. nov. GDSW-R2A3 Genome sequencing and assembly.</title>
        <authorList>
            <person name="Mayilraj S."/>
        </authorList>
    </citation>
    <scope>NUCLEOTIDE SEQUENCE [LARGE SCALE GENOMIC DNA]</scope>
    <source>
        <strain evidence="1 2">GDSW-R2A3</strain>
    </source>
</reference>
<protein>
    <submittedName>
        <fullName evidence="1">Uncharacterized protein</fullName>
    </submittedName>
</protein>
<dbReference type="RefSeq" id="WP_094252924.1">
    <property type="nucleotide sequence ID" value="NZ_JBHLXL010000001.1"/>
</dbReference>
<organism evidence="1 2">
    <name type="scientific">Fictibacillus aquaticus</name>
    <dbReference type="NCBI Taxonomy" id="2021314"/>
    <lineage>
        <taxon>Bacteria</taxon>
        <taxon>Bacillati</taxon>
        <taxon>Bacillota</taxon>
        <taxon>Bacilli</taxon>
        <taxon>Bacillales</taxon>
        <taxon>Fictibacillaceae</taxon>
        <taxon>Fictibacillus</taxon>
    </lineage>
</organism>
<evidence type="ECO:0000313" key="1">
    <source>
        <dbReference type="EMBL" id="OYD57573.1"/>
    </source>
</evidence>
<accession>A0A235F980</accession>
<dbReference type="AlphaFoldDB" id="A0A235F980"/>
<comment type="caution">
    <text evidence="1">The sequence shown here is derived from an EMBL/GenBank/DDBJ whole genome shotgun (WGS) entry which is preliminary data.</text>
</comment>
<gene>
    <name evidence="1" type="ORF">CGZ90_12960</name>
</gene>
<keyword evidence="2" id="KW-1185">Reference proteome</keyword>
<dbReference type="OrthoDB" id="2991071at2"/>
<name>A0A235F980_9BACL</name>
<dbReference type="EMBL" id="NOII01000003">
    <property type="protein sequence ID" value="OYD57573.1"/>
    <property type="molecule type" value="Genomic_DNA"/>
</dbReference>